<dbReference type="SUPFAM" id="SSF56935">
    <property type="entry name" value="Porins"/>
    <property type="match status" value="1"/>
</dbReference>
<keyword evidence="2" id="KW-0472">Membrane</keyword>
<proteinExistence type="predicted"/>
<organism evidence="4">
    <name type="scientific">marine sediment metagenome</name>
    <dbReference type="NCBI Taxonomy" id="412755"/>
    <lineage>
        <taxon>unclassified sequences</taxon>
        <taxon>metagenomes</taxon>
        <taxon>ecological metagenomes</taxon>
    </lineage>
</organism>
<keyword evidence="3" id="KW-0998">Cell outer membrane</keyword>
<name>X1L0D3_9ZZZZ</name>
<evidence type="ECO:0000256" key="2">
    <source>
        <dbReference type="ARBA" id="ARBA00023136"/>
    </source>
</evidence>
<evidence type="ECO:0000256" key="3">
    <source>
        <dbReference type="ARBA" id="ARBA00023237"/>
    </source>
</evidence>
<gene>
    <name evidence="4" type="ORF">S06H3_15808</name>
</gene>
<dbReference type="InterPro" id="IPR036942">
    <property type="entry name" value="Beta-barrel_TonB_sf"/>
</dbReference>
<dbReference type="GO" id="GO:0009279">
    <property type="term" value="C:cell outer membrane"/>
    <property type="evidence" value="ECO:0007669"/>
    <property type="project" value="UniProtKB-SubCell"/>
</dbReference>
<evidence type="ECO:0000256" key="1">
    <source>
        <dbReference type="ARBA" id="ARBA00004442"/>
    </source>
</evidence>
<sequence>LDWDQTHTINSAVTIGYQKKWGVSLIGRYGTGFPYTPTFEDVRISRENSERKPVRYNVDLKTYYSFKVSETKLSISLSIYNLTDKMNELDVFTDTGRAGYTIIPSPGVVRGINTLEEYLNVPIFYSNPRWVTMGISVGF</sequence>
<evidence type="ECO:0000313" key="4">
    <source>
        <dbReference type="EMBL" id="GAI12787.1"/>
    </source>
</evidence>
<reference evidence="4" key="1">
    <citation type="journal article" date="2014" name="Front. Microbiol.">
        <title>High frequency of phylogenetically diverse reductive dehalogenase-homologous genes in deep subseafloor sedimentary metagenomes.</title>
        <authorList>
            <person name="Kawai M."/>
            <person name="Futagami T."/>
            <person name="Toyoda A."/>
            <person name="Takaki Y."/>
            <person name="Nishi S."/>
            <person name="Hori S."/>
            <person name="Arai W."/>
            <person name="Tsubouchi T."/>
            <person name="Morono Y."/>
            <person name="Uchiyama I."/>
            <person name="Ito T."/>
            <person name="Fujiyama A."/>
            <person name="Inagaki F."/>
            <person name="Takami H."/>
        </authorList>
    </citation>
    <scope>NUCLEOTIDE SEQUENCE</scope>
    <source>
        <strain evidence="4">Expedition CK06-06</strain>
    </source>
</reference>
<protein>
    <submittedName>
        <fullName evidence="4">Uncharacterized protein</fullName>
    </submittedName>
</protein>
<dbReference type="AlphaFoldDB" id="X1L0D3"/>
<accession>X1L0D3</accession>
<dbReference type="Gene3D" id="2.40.170.20">
    <property type="entry name" value="TonB-dependent receptor, beta-barrel domain"/>
    <property type="match status" value="1"/>
</dbReference>
<feature type="non-terminal residue" evidence="4">
    <location>
        <position position="1"/>
    </location>
</feature>
<dbReference type="EMBL" id="BARV01007791">
    <property type="protein sequence ID" value="GAI12787.1"/>
    <property type="molecule type" value="Genomic_DNA"/>
</dbReference>
<comment type="caution">
    <text evidence="4">The sequence shown here is derived from an EMBL/GenBank/DDBJ whole genome shotgun (WGS) entry which is preliminary data.</text>
</comment>
<comment type="subcellular location">
    <subcellularLocation>
        <location evidence="1">Cell outer membrane</location>
    </subcellularLocation>
</comment>